<organism evidence="2 3">
    <name type="scientific">Dactylosporangium aurantiacum</name>
    <dbReference type="NCBI Taxonomy" id="35754"/>
    <lineage>
        <taxon>Bacteria</taxon>
        <taxon>Bacillati</taxon>
        <taxon>Actinomycetota</taxon>
        <taxon>Actinomycetes</taxon>
        <taxon>Micromonosporales</taxon>
        <taxon>Micromonosporaceae</taxon>
        <taxon>Dactylosporangium</taxon>
    </lineage>
</organism>
<reference evidence="2" key="1">
    <citation type="submission" date="2021-04" db="EMBL/GenBank/DDBJ databases">
        <title>Dactylosporangium aurantiacum NRRL B-8018 full assembly.</title>
        <authorList>
            <person name="Hartkoorn R.C."/>
            <person name="Beaudoing E."/>
            <person name="Hot D."/>
        </authorList>
    </citation>
    <scope>NUCLEOTIDE SEQUENCE</scope>
    <source>
        <strain evidence="2">NRRL B-8018</strain>
    </source>
</reference>
<dbReference type="RefSeq" id="WP_033363140.1">
    <property type="nucleotide sequence ID" value="NZ_CP073767.1"/>
</dbReference>
<keyword evidence="1" id="KW-0812">Transmembrane</keyword>
<dbReference type="OrthoDB" id="5180383at2"/>
<keyword evidence="1" id="KW-0472">Membrane</keyword>
<evidence type="ECO:0000313" key="3">
    <source>
        <dbReference type="Proteomes" id="UP001058003"/>
    </source>
</evidence>
<evidence type="ECO:0000256" key="1">
    <source>
        <dbReference type="SAM" id="Phobius"/>
    </source>
</evidence>
<proteinExistence type="predicted"/>
<feature type="transmembrane region" description="Helical" evidence="1">
    <location>
        <begin position="37"/>
        <end position="57"/>
    </location>
</feature>
<sequence>MRGLAERLDDIAGQAKLYDVTDRAIRGADRRRRTRRFAVSALSVLAVTCVIGAVSVLRFGGIGRPEEGPGRLEGVPPALVLPLLDTPARGSLAGDTAFQSALLDRVVKDPEAYGLPGDRSLLRVLFAGDLPGNRRLVLIAGVTARPRMIHLTGRAGTAARKLELTGWGDVEEPVFREEWRDDDNRGFALVFGPAGYDVSVSDRPRYLADGTVTREWQPEPSGYVMRDTSRLPPGLRVRISRGTDVFYEAKVASPGTKQPGTVDPNPLHGRGKAVPRAAQAAADALAYSSGLVGPGIRYVVLWSDDLAVEDPNGTGTGTGQVATVMALTPEGGGPYLTVVLDASPEPNARTHPTAEGVLGDPDRSLIVMRMPHFTPSPSATLQIVAPPSAVRAEVLGAGALLKATPLTNGVGHVDLSAPVEVTVRAFDAQGAVVAERQFTDAVRSAGLEPEVRGW</sequence>
<gene>
    <name evidence="2" type="ORF">Daura_01835</name>
</gene>
<dbReference type="EMBL" id="CP073767">
    <property type="protein sequence ID" value="UWZ55049.1"/>
    <property type="molecule type" value="Genomic_DNA"/>
</dbReference>
<dbReference type="KEGG" id="daur:Daura_01835"/>
<dbReference type="Proteomes" id="UP001058003">
    <property type="component" value="Chromosome"/>
</dbReference>
<keyword evidence="3" id="KW-1185">Reference proteome</keyword>
<evidence type="ECO:0000313" key="2">
    <source>
        <dbReference type="EMBL" id="UWZ55049.1"/>
    </source>
</evidence>
<keyword evidence="1" id="KW-1133">Transmembrane helix</keyword>
<accession>A0A9Q9IF10</accession>
<protein>
    <submittedName>
        <fullName evidence="2">Uncharacterized protein</fullName>
    </submittedName>
</protein>
<dbReference type="AlphaFoldDB" id="A0A9Q9IF10"/>
<name>A0A9Q9IF10_9ACTN</name>